<keyword evidence="1" id="KW-0863">Zinc-finger</keyword>
<dbReference type="EMBL" id="JARBJD010000136">
    <property type="protein sequence ID" value="KAK2950415.1"/>
    <property type="molecule type" value="Genomic_DNA"/>
</dbReference>
<dbReference type="PROSITE" id="PS50119">
    <property type="entry name" value="ZF_BBOX"/>
    <property type="match status" value="1"/>
</dbReference>
<evidence type="ECO:0000313" key="4">
    <source>
        <dbReference type="EMBL" id="KAK2950415.1"/>
    </source>
</evidence>
<dbReference type="InterPro" id="IPR018553">
    <property type="entry name" value="E2_Ub-conjug_enz"/>
</dbReference>
<feature type="domain" description="B box-type" evidence="3">
    <location>
        <begin position="26"/>
        <end position="72"/>
    </location>
</feature>
<feature type="region of interest" description="Disordered" evidence="2">
    <location>
        <begin position="333"/>
        <end position="362"/>
    </location>
</feature>
<feature type="compositionally biased region" description="Basic and acidic residues" evidence="2">
    <location>
        <begin position="410"/>
        <end position="425"/>
    </location>
</feature>
<keyword evidence="1" id="KW-0862">Zinc</keyword>
<keyword evidence="5" id="KW-1185">Reference proteome</keyword>
<keyword evidence="1" id="KW-0479">Metal-binding</keyword>
<accession>A0ABQ9XGR3</accession>
<dbReference type="PANTHER" id="PTHR31560:SF0">
    <property type="entry name" value="UPF0652 PROTEIN C22H10.08"/>
    <property type="match status" value="1"/>
</dbReference>
<feature type="region of interest" description="Disordered" evidence="2">
    <location>
        <begin position="410"/>
        <end position="460"/>
    </location>
</feature>
<evidence type="ECO:0000259" key="3">
    <source>
        <dbReference type="PROSITE" id="PS50119"/>
    </source>
</evidence>
<reference evidence="4 5" key="1">
    <citation type="journal article" date="2022" name="bioRxiv">
        <title>Genomics of Preaxostyla Flagellates Illuminates Evolutionary Transitions and the Path Towards Mitochondrial Loss.</title>
        <authorList>
            <person name="Novak L.V.F."/>
            <person name="Treitli S.C."/>
            <person name="Pyrih J."/>
            <person name="Halakuc P."/>
            <person name="Pipaliya S.V."/>
            <person name="Vacek V."/>
            <person name="Brzon O."/>
            <person name="Soukal P."/>
            <person name="Eme L."/>
            <person name="Dacks J.B."/>
            <person name="Karnkowska A."/>
            <person name="Elias M."/>
            <person name="Hampl V."/>
        </authorList>
    </citation>
    <scope>NUCLEOTIDE SEQUENCE [LARGE SCALE GENOMIC DNA]</scope>
    <source>
        <strain evidence="4">NAU3</strain>
        <tissue evidence="4">Gut</tissue>
    </source>
</reference>
<protein>
    <submittedName>
        <fullName evidence="4">UPF0652 like protein</fullName>
    </submittedName>
</protein>
<dbReference type="Proteomes" id="UP001281761">
    <property type="component" value="Unassembled WGS sequence"/>
</dbReference>
<dbReference type="Pfam" id="PF22586">
    <property type="entry name" value="ANCHR-like_BBOX"/>
    <property type="match status" value="1"/>
</dbReference>
<name>A0ABQ9XGR3_9EUKA</name>
<evidence type="ECO:0000313" key="5">
    <source>
        <dbReference type="Proteomes" id="UP001281761"/>
    </source>
</evidence>
<feature type="compositionally biased region" description="Acidic residues" evidence="2">
    <location>
        <begin position="426"/>
        <end position="453"/>
    </location>
</feature>
<dbReference type="SUPFAM" id="SSF57845">
    <property type="entry name" value="B-box zinc-binding domain"/>
    <property type="match status" value="1"/>
</dbReference>
<dbReference type="InterPro" id="IPR057668">
    <property type="entry name" value="E2_Ub-conjug_enz_C"/>
</dbReference>
<gene>
    <name evidence="4" type="ORF">BLNAU_14656</name>
</gene>
<evidence type="ECO:0000256" key="1">
    <source>
        <dbReference type="PROSITE-ProRule" id="PRU00024"/>
    </source>
</evidence>
<dbReference type="InterPro" id="IPR000315">
    <property type="entry name" value="Znf_B-box"/>
</dbReference>
<comment type="caution">
    <text evidence="4">The sequence shown here is derived from an EMBL/GenBank/DDBJ whole genome shotgun (WGS) entry which is preliminary data.</text>
</comment>
<dbReference type="Pfam" id="PF09418">
    <property type="entry name" value="DUF2009"/>
    <property type="match status" value="3"/>
</dbReference>
<proteinExistence type="predicted"/>
<evidence type="ECO:0000256" key="2">
    <source>
        <dbReference type="SAM" id="MobiDB-lite"/>
    </source>
</evidence>
<dbReference type="PANTHER" id="PTHR31560">
    <property type="entry name" value="UPF0652 PROTEIN C16A11.03C-RELATED"/>
    <property type="match status" value="1"/>
</dbReference>
<sequence length="707" mass="80515">MTSPSPGTKVNKTLLKPLATDTTQAKEATLCSECEDHPMTLFCLQCQDGFCSECFHAFHRKGGRKAHTTQSFEDNAQLYVAQSVERMRQPTHSPSKQVDPTTNPFHQAKAVVSFNKQSTTVSDIFTVPPSVLPPSVKYRWIVRAATIPLRLDEGEKSDLDILEAALNVSEYTDHIDVYSRGDKSLKIVKYFEELCAIVSGLAISRHYKTGQQLVKDKQFSKYADFFQHMFEVGRRYKVMNPDKMRTTYGKLIYAMMDINLPQVQRTLGFSCNSPIYTVHRFCEEKGILDMLNEDEMDIATREITGDQKSRETIQQELQEKEQAINNLIQKYSMSGSKTPTPLNPHDETDQEDVPEPLSTATPDDVRRVIYSLADNTSFLRSNSEPCQRMLNLLFYYFDPNENVIKPLVRQEQEKHDKKQKEKEETPQNEDNEEADDEKDDDGDDNQVEDESSEEEPRRGFFQFWNQPTVSSSRALAGPPSNTFKAKSHLSIRAGAGGARLSHSHPTQFNYVKQTLLLWREILNEFFALWIIAENDLLAENNYYHLRDTGQGLNRMQSCPGTSRAMSKVMGRVMDHLKEPWVGLSVVHLGDSNVPNAFVFLDKYTQVSRILNPILSVIERLPIVCAQSDAIRLLIETEYGSIELCRMEILQDFFRYGFDGSGADDGFSAGSCIDGRLTSAWNWCSKLEKKRFFSVFLLCGFIGFDGEF</sequence>
<organism evidence="4 5">
    <name type="scientific">Blattamonas nauphoetae</name>
    <dbReference type="NCBI Taxonomy" id="2049346"/>
    <lineage>
        <taxon>Eukaryota</taxon>
        <taxon>Metamonada</taxon>
        <taxon>Preaxostyla</taxon>
        <taxon>Oxymonadida</taxon>
        <taxon>Blattamonas</taxon>
    </lineage>
</organism>